<accession>Q5VPR9</accession>
<evidence type="ECO:0000313" key="2">
    <source>
        <dbReference type="Proteomes" id="UP000000763"/>
    </source>
</evidence>
<evidence type="ECO:0000313" key="1">
    <source>
        <dbReference type="EMBL" id="BAD68556.1"/>
    </source>
</evidence>
<name>Q5VPR9_ORYSJ</name>
<dbReference type="Proteomes" id="UP000000763">
    <property type="component" value="Chromosome 6"/>
</dbReference>
<proteinExistence type="predicted"/>
<organism evidence="1 2">
    <name type="scientific">Oryza sativa subsp. japonica</name>
    <name type="common">Rice</name>
    <dbReference type="NCBI Taxonomy" id="39947"/>
    <lineage>
        <taxon>Eukaryota</taxon>
        <taxon>Viridiplantae</taxon>
        <taxon>Streptophyta</taxon>
        <taxon>Embryophyta</taxon>
        <taxon>Tracheophyta</taxon>
        <taxon>Spermatophyta</taxon>
        <taxon>Magnoliopsida</taxon>
        <taxon>Liliopsida</taxon>
        <taxon>Poales</taxon>
        <taxon>Poaceae</taxon>
        <taxon>BOP clade</taxon>
        <taxon>Oryzoideae</taxon>
        <taxon>Oryzeae</taxon>
        <taxon>Oryzinae</taxon>
        <taxon>Oryza</taxon>
        <taxon>Oryza sativa</taxon>
    </lineage>
</organism>
<protein>
    <submittedName>
        <fullName evidence="1">Uncharacterized protein</fullName>
    </submittedName>
</protein>
<reference evidence="2" key="2">
    <citation type="journal article" date="2008" name="Nucleic Acids Res.">
        <title>The rice annotation project database (RAP-DB): 2008 update.</title>
        <authorList>
            <consortium name="The rice annotation project (RAP)"/>
        </authorList>
    </citation>
    <scope>GENOME REANNOTATION</scope>
    <source>
        <strain evidence="2">cv. Nipponbare</strain>
    </source>
</reference>
<gene>
    <name evidence="1" type="primary">OSJNBa0062J13.24</name>
</gene>
<dbReference type="EMBL" id="AP003564">
    <property type="protein sequence ID" value="BAD68556.1"/>
    <property type="molecule type" value="Genomic_DNA"/>
</dbReference>
<sequence>MHRRRIGGPLVEAQAVVVQSCWWQQRDRERVQAADLGARWPWRECSLQGGGGDPLSRMLEIAGSGSMEAFPPRSVRSPPSATCVSLSTADLRLPASPVTTSTRCPAKDDFDAECTDDAHEVHQS</sequence>
<dbReference type="AlphaFoldDB" id="Q5VPR9"/>
<reference evidence="2" key="1">
    <citation type="journal article" date="2005" name="Nature">
        <title>The map-based sequence of the rice genome.</title>
        <authorList>
            <consortium name="International rice genome sequencing project (IRGSP)"/>
            <person name="Matsumoto T."/>
            <person name="Wu J."/>
            <person name="Kanamori H."/>
            <person name="Katayose Y."/>
            <person name="Fujisawa M."/>
            <person name="Namiki N."/>
            <person name="Mizuno H."/>
            <person name="Yamamoto K."/>
            <person name="Antonio B.A."/>
            <person name="Baba T."/>
            <person name="Sakata K."/>
            <person name="Nagamura Y."/>
            <person name="Aoki H."/>
            <person name="Arikawa K."/>
            <person name="Arita K."/>
            <person name="Bito T."/>
            <person name="Chiden Y."/>
            <person name="Fujitsuka N."/>
            <person name="Fukunaka R."/>
            <person name="Hamada M."/>
            <person name="Harada C."/>
            <person name="Hayashi A."/>
            <person name="Hijishita S."/>
            <person name="Honda M."/>
            <person name="Hosokawa S."/>
            <person name="Ichikawa Y."/>
            <person name="Idonuma A."/>
            <person name="Iijima M."/>
            <person name="Ikeda M."/>
            <person name="Ikeno M."/>
            <person name="Ito K."/>
            <person name="Ito S."/>
            <person name="Ito T."/>
            <person name="Ito Y."/>
            <person name="Ito Y."/>
            <person name="Iwabuchi A."/>
            <person name="Kamiya K."/>
            <person name="Karasawa W."/>
            <person name="Kurita K."/>
            <person name="Katagiri S."/>
            <person name="Kikuta A."/>
            <person name="Kobayashi H."/>
            <person name="Kobayashi N."/>
            <person name="Machita K."/>
            <person name="Maehara T."/>
            <person name="Masukawa M."/>
            <person name="Mizubayashi T."/>
            <person name="Mukai Y."/>
            <person name="Nagasaki H."/>
            <person name="Nagata Y."/>
            <person name="Naito S."/>
            <person name="Nakashima M."/>
            <person name="Nakama Y."/>
            <person name="Nakamichi Y."/>
            <person name="Nakamura M."/>
            <person name="Meguro A."/>
            <person name="Negishi M."/>
            <person name="Ohta I."/>
            <person name="Ohta T."/>
            <person name="Okamoto M."/>
            <person name="Ono N."/>
            <person name="Saji S."/>
            <person name="Sakaguchi M."/>
            <person name="Sakai K."/>
            <person name="Shibata M."/>
            <person name="Shimokawa T."/>
            <person name="Song J."/>
            <person name="Takazaki Y."/>
            <person name="Terasawa K."/>
            <person name="Tsugane M."/>
            <person name="Tsuji K."/>
            <person name="Ueda S."/>
            <person name="Waki K."/>
            <person name="Yamagata H."/>
            <person name="Yamamoto M."/>
            <person name="Yamamoto S."/>
            <person name="Yamane H."/>
            <person name="Yoshiki S."/>
            <person name="Yoshihara R."/>
            <person name="Yukawa K."/>
            <person name="Zhong H."/>
            <person name="Yano M."/>
            <person name="Yuan Q."/>
            <person name="Ouyang S."/>
            <person name="Liu J."/>
            <person name="Jones K.M."/>
            <person name="Gansberger K."/>
            <person name="Moffat K."/>
            <person name="Hill J."/>
            <person name="Bera J."/>
            <person name="Fadrosh D."/>
            <person name="Jin S."/>
            <person name="Johri S."/>
            <person name="Kim M."/>
            <person name="Overton L."/>
            <person name="Reardon M."/>
            <person name="Tsitrin T."/>
            <person name="Vuong H."/>
            <person name="Weaver B."/>
            <person name="Ciecko A."/>
            <person name="Tallon L."/>
            <person name="Jackson J."/>
            <person name="Pai G."/>
            <person name="Aken S.V."/>
            <person name="Utterback T."/>
            <person name="Reidmuller S."/>
            <person name="Feldblyum T."/>
            <person name="Hsiao J."/>
            <person name="Zismann V."/>
            <person name="Iobst S."/>
            <person name="de Vazeille A.R."/>
            <person name="Buell C.R."/>
            <person name="Ying K."/>
            <person name="Li Y."/>
            <person name="Lu T."/>
            <person name="Huang Y."/>
            <person name="Zhao Q."/>
            <person name="Feng Q."/>
            <person name="Zhang L."/>
            <person name="Zhu J."/>
            <person name="Weng Q."/>
            <person name="Mu J."/>
            <person name="Lu Y."/>
            <person name="Fan D."/>
            <person name="Liu Y."/>
            <person name="Guan J."/>
            <person name="Zhang Y."/>
            <person name="Yu S."/>
            <person name="Liu X."/>
            <person name="Zhang Y."/>
            <person name="Hong G."/>
            <person name="Han B."/>
            <person name="Choisne N."/>
            <person name="Demange N."/>
            <person name="Orjeda G."/>
            <person name="Samain S."/>
            <person name="Cattolico L."/>
            <person name="Pelletier E."/>
            <person name="Couloux A."/>
            <person name="Segurens B."/>
            <person name="Wincker P."/>
            <person name="D'Hont A."/>
            <person name="Scarpelli C."/>
            <person name="Weissenbach J."/>
            <person name="Salanoubat M."/>
            <person name="Quetier F."/>
            <person name="Yu Y."/>
            <person name="Kim H.R."/>
            <person name="Rambo T."/>
            <person name="Currie J."/>
            <person name="Collura K."/>
            <person name="Luo M."/>
            <person name="Yang T."/>
            <person name="Ammiraju J.S.S."/>
            <person name="Engler F."/>
            <person name="Soderlund C."/>
            <person name="Wing R.A."/>
            <person name="Palmer L.E."/>
            <person name="de la Bastide M."/>
            <person name="Spiegel L."/>
            <person name="Nascimento L."/>
            <person name="Zutavern T."/>
            <person name="O'Shaughnessy A."/>
            <person name="Dike S."/>
            <person name="Dedhia N."/>
            <person name="Preston R."/>
            <person name="Balija V."/>
            <person name="McCombie W.R."/>
            <person name="Chow T."/>
            <person name="Chen H."/>
            <person name="Chung M."/>
            <person name="Chen C."/>
            <person name="Shaw J."/>
            <person name="Wu H."/>
            <person name="Hsiao K."/>
            <person name="Chao Y."/>
            <person name="Chu M."/>
            <person name="Cheng C."/>
            <person name="Hour A."/>
            <person name="Lee P."/>
            <person name="Lin S."/>
            <person name="Lin Y."/>
            <person name="Liou J."/>
            <person name="Liu S."/>
            <person name="Hsing Y."/>
            <person name="Raghuvanshi S."/>
            <person name="Mohanty A."/>
            <person name="Bharti A.K."/>
            <person name="Gaur A."/>
            <person name="Gupta V."/>
            <person name="Kumar D."/>
            <person name="Ravi V."/>
            <person name="Vij S."/>
            <person name="Kapur A."/>
            <person name="Khurana P."/>
            <person name="Khurana P."/>
            <person name="Khurana J.P."/>
            <person name="Tyagi A.K."/>
            <person name="Gaikwad K."/>
            <person name="Singh A."/>
            <person name="Dalal V."/>
            <person name="Srivastava S."/>
            <person name="Dixit A."/>
            <person name="Pal A.K."/>
            <person name="Ghazi I.A."/>
            <person name="Yadav M."/>
            <person name="Pandit A."/>
            <person name="Bhargava A."/>
            <person name="Sureshbabu K."/>
            <person name="Batra K."/>
            <person name="Sharma T.R."/>
            <person name="Mohapatra T."/>
            <person name="Singh N.K."/>
            <person name="Messing J."/>
            <person name="Nelson A.B."/>
            <person name="Fuks G."/>
            <person name="Kavchok S."/>
            <person name="Keizer G."/>
            <person name="Linton E."/>
            <person name="Llaca V."/>
            <person name="Song R."/>
            <person name="Tanyolac B."/>
            <person name="Young S."/>
            <person name="Ho-Il K."/>
            <person name="Hahn J.H."/>
            <person name="Sangsakoo G."/>
            <person name="Vanavichit A."/>
            <person name="de Mattos Luiz.A.T."/>
            <person name="Zimmer P.D."/>
            <person name="Malone G."/>
            <person name="Dellagostin O."/>
            <person name="de Oliveira A.C."/>
            <person name="Bevan M."/>
            <person name="Bancroft I."/>
            <person name="Minx P."/>
            <person name="Cordum H."/>
            <person name="Wilson R."/>
            <person name="Cheng Z."/>
            <person name="Jin W."/>
            <person name="Jiang J."/>
            <person name="Leong S.A."/>
            <person name="Iwama H."/>
            <person name="Gojobori T."/>
            <person name="Itoh T."/>
            <person name="Niimura Y."/>
            <person name="Fujii Y."/>
            <person name="Habara T."/>
            <person name="Sakai H."/>
            <person name="Sato Y."/>
            <person name="Wilson G."/>
            <person name="Kumar K."/>
            <person name="McCouch S."/>
            <person name="Juretic N."/>
            <person name="Hoen D."/>
            <person name="Wright S."/>
            <person name="Bruskiewich R."/>
            <person name="Bureau T."/>
            <person name="Miyao A."/>
            <person name="Hirochika H."/>
            <person name="Nishikawa T."/>
            <person name="Kadowaki K."/>
            <person name="Sugiura M."/>
            <person name="Burr B."/>
            <person name="Sasaki T."/>
        </authorList>
    </citation>
    <scope>NUCLEOTIDE SEQUENCE [LARGE SCALE GENOMIC DNA]</scope>
    <source>
        <strain evidence="2">cv. Nipponbare</strain>
    </source>
</reference>